<feature type="compositionally biased region" description="Low complexity" evidence="2">
    <location>
        <begin position="311"/>
        <end position="322"/>
    </location>
</feature>
<reference evidence="5" key="1">
    <citation type="submission" date="2025-08" db="UniProtKB">
        <authorList>
            <consortium name="RefSeq"/>
        </authorList>
    </citation>
    <scope>IDENTIFICATION</scope>
</reference>
<dbReference type="Gene3D" id="1.10.472.10">
    <property type="entry name" value="Cyclin-like"/>
    <property type="match status" value="2"/>
</dbReference>
<feature type="region of interest" description="Disordered" evidence="2">
    <location>
        <begin position="283"/>
        <end position="322"/>
    </location>
</feature>
<evidence type="ECO:0000313" key="4">
    <source>
        <dbReference type="Proteomes" id="UP001652582"/>
    </source>
</evidence>
<dbReference type="Proteomes" id="UP001652582">
    <property type="component" value="Chromosome 22"/>
</dbReference>
<dbReference type="SMART" id="SM00385">
    <property type="entry name" value="CYCLIN"/>
    <property type="match status" value="1"/>
</dbReference>
<name>A0A6J1N934_BICAN</name>
<feature type="region of interest" description="Disordered" evidence="2">
    <location>
        <begin position="1"/>
        <end position="37"/>
    </location>
</feature>
<dbReference type="OrthoDB" id="285802at2759"/>
<dbReference type="KEGG" id="bany:112049663"/>
<dbReference type="RefSeq" id="XP_023943414.2">
    <property type="nucleotide sequence ID" value="XM_024087646.2"/>
</dbReference>
<keyword evidence="4" id="KW-1185">Reference proteome</keyword>
<keyword evidence="1" id="KW-0195">Cyclin</keyword>
<evidence type="ECO:0000256" key="2">
    <source>
        <dbReference type="SAM" id="MobiDB-lite"/>
    </source>
</evidence>
<evidence type="ECO:0000259" key="3">
    <source>
        <dbReference type="SMART" id="SM00385"/>
    </source>
</evidence>
<sequence>METLNMAKLNLSSVRNNAPVENAPPKQEVSDTKSDTSLLTDPEEEYHCEYSKDIWKTLLEQDAEKQPIHLQSPQLEFRGSLVQQLRDVSKKLGLTQASLHSAVAQLDLFMDAHCLRADRLTHVALACLSLAAKSEENFSRAPTLKTLSKVSGVQLCGKAFRQLEWMVGQHVKWRLLAPTPVTFASLLAQYVVTDCDLTTRHPKFVRRFKRDGAKLLEAYLDITLSDVRLKAAECVDVGCACVACARAELGLSAWPAWLAAAAGRERPTVAPLARLLQRMMQKLKSRENPDSELDQGYSSAKTSPNVTPCTSPSHQISPSSSCSASSRISIIDTSYRQHPVRQDISSTFLDHSRRQDVSSTFIDQHSRRQDVSSVLDVSDTNLSDVPNLQYTNIYRLPIDVTQRVNNPADYRFCRSNRLLESGYDSVQPSAGVAVKRGLDSNVELDRKRYRLTSQLSQVVL</sequence>
<dbReference type="InterPro" id="IPR036915">
    <property type="entry name" value="Cyclin-like_sf"/>
</dbReference>
<dbReference type="InterPro" id="IPR039361">
    <property type="entry name" value="Cyclin"/>
</dbReference>
<dbReference type="PANTHER" id="PTHR10177">
    <property type="entry name" value="CYCLINS"/>
    <property type="match status" value="1"/>
</dbReference>
<dbReference type="InterPro" id="IPR006671">
    <property type="entry name" value="Cyclin_N"/>
</dbReference>
<protein>
    <submittedName>
        <fullName evidence="5">Uncharacterized protein LOC112049663</fullName>
    </submittedName>
</protein>
<comment type="similarity">
    <text evidence="1">Belongs to the cyclin family.</text>
</comment>
<accession>A0A6J1N934</accession>
<proteinExistence type="inferred from homology"/>
<dbReference type="GeneID" id="112049663"/>
<feature type="domain" description="Cyclin-like" evidence="3">
    <location>
        <begin position="83"/>
        <end position="164"/>
    </location>
</feature>
<gene>
    <name evidence="5" type="primary">LOC112049663</name>
</gene>
<evidence type="ECO:0000313" key="5">
    <source>
        <dbReference type="RefSeq" id="XP_023943414.2"/>
    </source>
</evidence>
<dbReference type="SUPFAM" id="SSF47954">
    <property type="entry name" value="Cyclin-like"/>
    <property type="match status" value="1"/>
</dbReference>
<organism evidence="4 5">
    <name type="scientific">Bicyclus anynana</name>
    <name type="common">Squinting bush brown butterfly</name>
    <dbReference type="NCBI Taxonomy" id="110368"/>
    <lineage>
        <taxon>Eukaryota</taxon>
        <taxon>Metazoa</taxon>
        <taxon>Ecdysozoa</taxon>
        <taxon>Arthropoda</taxon>
        <taxon>Hexapoda</taxon>
        <taxon>Insecta</taxon>
        <taxon>Pterygota</taxon>
        <taxon>Neoptera</taxon>
        <taxon>Endopterygota</taxon>
        <taxon>Lepidoptera</taxon>
        <taxon>Glossata</taxon>
        <taxon>Ditrysia</taxon>
        <taxon>Papilionoidea</taxon>
        <taxon>Nymphalidae</taxon>
        <taxon>Satyrinae</taxon>
        <taxon>Satyrini</taxon>
        <taxon>Mycalesina</taxon>
        <taxon>Bicyclus</taxon>
    </lineage>
</organism>
<dbReference type="AlphaFoldDB" id="A0A6J1N934"/>
<dbReference type="Pfam" id="PF00134">
    <property type="entry name" value="Cyclin_N"/>
    <property type="match status" value="1"/>
</dbReference>
<evidence type="ECO:0000256" key="1">
    <source>
        <dbReference type="RuleBase" id="RU000383"/>
    </source>
</evidence>
<feature type="compositionally biased region" description="Polar residues" evidence="2">
    <location>
        <begin position="296"/>
        <end position="310"/>
    </location>
</feature>
<dbReference type="InterPro" id="IPR013763">
    <property type="entry name" value="Cyclin-like_dom"/>
</dbReference>